<dbReference type="OrthoDB" id="163245at2"/>
<dbReference type="AlphaFoldDB" id="A0A0S4LSG8"/>
<accession>A0A0S4LSG8</accession>
<gene>
    <name evidence="1" type="ORF">COMA1_80109</name>
</gene>
<evidence type="ECO:0000313" key="2">
    <source>
        <dbReference type="Proteomes" id="UP000199032"/>
    </source>
</evidence>
<organism evidence="1 2">
    <name type="scientific">Candidatus Nitrospira nitrosa</name>
    <dbReference type="NCBI Taxonomy" id="1742972"/>
    <lineage>
        <taxon>Bacteria</taxon>
        <taxon>Pseudomonadati</taxon>
        <taxon>Nitrospirota</taxon>
        <taxon>Nitrospiria</taxon>
        <taxon>Nitrospirales</taxon>
        <taxon>Nitrospiraceae</taxon>
        <taxon>Nitrospira</taxon>
    </lineage>
</organism>
<dbReference type="Pfam" id="PF04368">
    <property type="entry name" value="DUF507"/>
    <property type="match status" value="1"/>
</dbReference>
<reference evidence="1 2" key="1">
    <citation type="submission" date="2015-10" db="EMBL/GenBank/DDBJ databases">
        <authorList>
            <person name="Gilbert D.G."/>
        </authorList>
    </citation>
    <scope>NUCLEOTIDE SEQUENCE [LARGE SCALE GENOMIC DNA]</scope>
    <source>
        <strain evidence="1">COMA1</strain>
    </source>
</reference>
<sequence length="93" mass="10933">MRLSKERVRHLAESLTGHLQRHDDLELVGDRKVLVEALDHAITQELSVEDRLNAEVRQLLKAYQQQIDQGQVDYQKMFQMVKQKLVRERGIVL</sequence>
<dbReference type="Proteomes" id="UP000199032">
    <property type="component" value="Unassembled WGS sequence"/>
</dbReference>
<keyword evidence="2" id="KW-1185">Reference proteome</keyword>
<evidence type="ECO:0008006" key="3">
    <source>
        <dbReference type="Google" id="ProtNLM"/>
    </source>
</evidence>
<dbReference type="EMBL" id="CZQA01000014">
    <property type="protein sequence ID" value="CUS39610.1"/>
    <property type="molecule type" value="Genomic_DNA"/>
</dbReference>
<protein>
    <recommendedName>
        <fullName evidence="3">DUF507 domain-containing protein</fullName>
    </recommendedName>
</protein>
<proteinExistence type="predicted"/>
<dbReference type="InterPro" id="IPR007463">
    <property type="entry name" value="DUF507"/>
</dbReference>
<evidence type="ECO:0000313" key="1">
    <source>
        <dbReference type="EMBL" id="CUS39610.1"/>
    </source>
</evidence>
<dbReference type="STRING" id="1742972.COMA1_80109"/>
<name>A0A0S4LSG8_9BACT</name>